<evidence type="ECO:0000313" key="2">
    <source>
        <dbReference type="EMBL" id="NUU00032.1"/>
    </source>
</evidence>
<keyword evidence="1" id="KW-1133">Transmembrane helix</keyword>
<evidence type="ECO:0000313" key="4">
    <source>
        <dbReference type="Proteomes" id="UP000197596"/>
    </source>
</evidence>
<keyword evidence="1" id="KW-0472">Membrane</keyword>
<sequence length="144" mass="15391">MTDWAIWFVLAGVLIAAELFTGTFYLLMIALGVAAGGVAALAGAQAEWQLLAAAVVGVAAVLALRRSRFGRLRGTDANKDPNVILDIGQTVEVAAWQEHGSQHIARVPYRGALWDVELQAGHHALPGAYVIREIRGSRLIVAPR</sequence>
<dbReference type="RefSeq" id="WP_079215113.1">
    <property type="nucleotide sequence ID" value="NZ_CP018845.1"/>
</dbReference>
<name>A0A246WVS7_9BURK</name>
<dbReference type="EMBL" id="NJGU01000001">
    <property type="protein sequence ID" value="OWY30791.1"/>
    <property type="molecule type" value="Genomic_DNA"/>
</dbReference>
<dbReference type="AlphaFoldDB" id="A0A246WVS7"/>
<evidence type="ECO:0000313" key="3">
    <source>
        <dbReference type="EMBL" id="OWY30791.1"/>
    </source>
</evidence>
<feature type="transmembrane region" description="Helical" evidence="1">
    <location>
        <begin position="46"/>
        <end position="64"/>
    </location>
</feature>
<dbReference type="Proteomes" id="UP000197596">
    <property type="component" value="Unassembled WGS sequence"/>
</dbReference>
<feature type="transmembrane region" description="Helical" evidence="1">
    <location>
        <begin position="7"/>
        <end position="40"/>
    </location>
</feature>
<gene>
    <name evidence="3" type="ORF">CEJ42_01565</name>
    <name evidence="2" type="ORF">HNO84_00350</name>
</gene>
<reference evidence="3 4" key="1">
    <citation type="submission" date="2017-06" db="EMBL/GenBank/DDBJ databases">
        <title>Herbaspirillum phytohormonus sp. nov., isolated from the root nodule of Robinia pseudoacacia in lead-zinc mine.</title>
        <authorList>
            <person name="Fan M."/>
            <person name="Lin Y."/>
        </authorList>
    </citation>
    <scope>NUCLEOTIDE SEQUENCE [LARGE SCALE GENOMIC DNA]</scope>
    <source>
        <strain evidence="3 4">HZ10</strain>
    </source>
</reference>
<protein>
    <submittedName>
        <fullName evidence="3">NfeD family protein</fullName>
    </submittedName>
</protein>
<organism evidence="3 4">
    <name type="scientific">Herbaspirillum robiniae</name>
    <dbReference type="NCBI Taxonomy" id="2014887"/>
    <lineage>
        <taxon>Bacteria</taxon>
        <taxon>Pseudomonadati</taxon>
        <taxon>Pseudomonadota</taxon>
        <taxon>Betaproteobacteria</taxon>
        <taxon>Burkholderiales</taxon>
        <taxon>Oxalobacteraceae</taxon>
        <taxon>Herbaspirillum</taxon>
    </lineage>
</organism>
<evidence type="ECO:0000256" key="1">
    <source>
        <dbReference type="SAM" id="Phobius"/>
    </source>
</evidence>
<keyword evidence="1" id="KW-0812">Transmembrane</keyword>
<accession>A0A246WVS7</accession>
<evidence type="ECO:0000313" key="5">
    <source>
        <dbReference type="Proteomes" id="UP000536746"/>
    </source>
</evidence>
<dbReference type="Proteomes" id="UP000536746">
    <property type="component" value="Unassembled WGS sequence"/>
</dbReference>
<proteinExistence type="predicted"/>
<comment type="caution">
    <text evidence="3">The sequence shown here is derived from an EMBL/GenBank/DDBJ whole genome shotgun (WGS) entry which is preliminary data.</text>
</comment>
<dbReference type="EMBL" id="JABFMT010000001">
    <property type="protein sequence ID" value="NUU00032.1"/>
    <property type="molecule type" value="Genomic_DNA"/>
</dbReference>
<reference evidence="2 5" key="2">
    <citation type="journal article" date="2020" name="Front. Plant Sci.">
        <title>Isolation of Rhizosphere Bacteria That Improve Quality and Water Stress Tolerance in Greenhouse Ornamentals.</title>
        <authorList>
            <person name="Nordstedt N.P."/>
            <person name="Jones M.L."/>
        </authorList>
    </citation>
    <scope>NUCLEOTIDE SEQUENCE [LARGE SCALE GENOMIC DNA]</scope>
    <source>
        <strain evidence="2 5">C6C2</strain>
    </source>
</reference>
<dbReference type="OrthoDB" id="5654021at2"/>
<keyword evidence="5" id="KW-1185">Reference proteome</keyword>